<organism evidence="5 6">
    <name type="scientific">Nelumbo nucifera</name>
    <name type="common">Sacred lotus</name>
    <dbReference type="NCBI Taxonomy" id="4432"/>
    <lineage>
        <taxon>Eukaryota</taxon>
        <taxon>Viridiplantae</taxon>
        <taxon>Streptophyta</taxon>
        <taxon>Embryophyta</taxon>
        <taxon>Tracheophyta</taxon>
        <taxon>Spermatophyta</taxon>
        <taxon>Magnoliopsida</taxon>
        <taxon>Proteales</taxon>
        <taxon>Nelumbonaceae</taxon>
        <taxon>Nelumbo</taxon>
    </lineage>
</organism>
<dbReference type="GO" id="GO:0016787">
    <property type="term" value="F:hydrolase activity"/>
    <property type="evidence" value="ECO:0007669"/>
    <property type="project" value="UniProtKB-KW"/>
</dbReference>
<dbReference type="GO" id="GO:0004386">
    <property type="term" value="F:helicase activity"/>
    <property type="evidence" value="ECO:0007669"/>
    <property type="project" value="UniProtKB-KW"/>
</dbReference>
<evidence type="ECO:0000256" key="2">
    <source>
        <dbReference type="ARBA" id="ARBA00022801"/>
    </source>
</evidence>
<evidence type="ECO:0000313" key="5">
    <source>
        <dbReference type="EMBL" id="DAD48678.1"/>
    </source>
</evidence>
<evidence type="ECO:0000256" key="1">
    <source>
        <dbReference type="ARBA" id="ARBA00022741"/>
    </source>
</evidence>
<proteinExistence type="predicted"/>
<keyword evidence="4" id="KW-0067">ATP-binding</keyword>
<dbReference type="Proteomes" id="UP000607653">
    <property type="component" value="Unassembled WGS sequence"/>
</dbReference>
<keyword evidence="2" id="KW-0378">Hydrolase</keyword>
<accession>A0A823A3Y7</accession>
<keyword evidence="6" id="KW-1185">Reference proteome</keyword>
<sequence>MSLTQRPTPASIYNYEPTTHLSLGHYALKLLSQLKSAKVVSLSLDPSKRRAWSFSGRQMAKGDDAIRRKKNKVIRKRMQKDSSVVSARVAAIIAAKQCRKSGKRRICEGMRFTLPTLEDPFNRHGSAAINIKKNPRGLILSRQMPGHLLFSVGKEKRQLLEKGGKVCGRGLHGNSEYPPKFLILCLNSIQNALLHDGVFNRDIGRPLMFNMWGAELWKFYSTGSDILETTGTCSTEQIAWVVSTAADAIARKEERRSIHYEPLLFIPCVRSICKPLKALGIHTVSLHPGASLEHQIHGLKSCEPGLTSKGYFVIDGLETFVNAGVLDKLKSIRQSASGDPQTIIFNDSFGHVFTSVVQNLLMEHISRLCLSDSATSQSAFLEQACGNQPYLQLCKVLFVVKTHNKSQALLATLRAKGYFISNETSLVVIIDFLPSIDEYIDILTRMLRHTVNGVLHSFFYLEDPQLVKPLVEILEQCDQTVPKAPRNLYDSKSTLDQ</sequence>
<keyword evidence="1" id="KW-0547">Nucleotide-binding</keyword>
<name>A0A823A3Y7_NELNU</name>
<keyword evidence="3" id="KW-0347">Helicase</keyword>
<reference evidence="5 6" key="1">
    <citation type="journal article" date="2020" name="Mol. Biol. Evol.">
        <title>Distinct Expression and Methylation Patterns for Genes with Different Fates following a Single Whole-Genome Duplication in Flowering Plants.</title>
        <authorList>
            <person name="Shi T."/>
            <person name="Rahmani R.S."/>
            <person name="Gugger P.F."/>
            <person name="Wang M."/>
            <person name="Li H."/>
            <person name="Zhang Y."/>
            <person name="Li Z."/>
            <person name="Wang Q."/>
            <person name="Van de Peer Y."/>
            <person name="Marchal K."/>
            <person name="Chen J."/>
        </authorList>
    </citation>
    <scope>NUCLEOTIDE SEQUENCE [LARGE SCALE GENOMIC DNA]</scope>
    <source>
        <tissue evidence="5">Leaf</tissue>
    </source>
</reference>
<dbReference type="AlphaFoldDB" id="A0A823A3Y7"/>
<gene>
    <name evidence="5" type="ORF">HUJ06_018615</name>
</gene>
<dbReference type="EMBL" id="DUZY01000008">
    <property type="protein sequence ID" value="DAD48678.1"/>
    <property type="molecule type" value="Genomic_DNA"/>
</dbReference>
<dbReference type="GO" id="GO:0005524">
    <property type="term" value="F:ATP binding"/>
    <property type="evidence" value="ECO:0007669"/>
    <property type="project" value="UniProtKB-KW"/>
</dbReference>
<dbReference type="PANTHER" id="PTHR47960">
    <property type="entry name" value="DEAD-BOX ATP-DEPENDENT RNA HELICASE 50"/>
    <property type="match status" value="1"/>
</dbReference>
<evidence type="ECO:0000256" key="4">
    <source>
        <dbReference type="ARBA" id="ARBA00022840"/>
    </source>
</evidence>
<evidence type="ECO:0000256" key="3">
    <source>
        <dbReference type="ARBA" id="ARBA00022806"/>
    </source>
</evidence>
<comment type="caution">
    <text evidence="5">The sequence shown here is derived from an EMBL/GenBank/DDBJ whole genome shotgun (WGS) entry which is preliminary data.</text>
</comment>
<evidence type="ECO:0000313" key="6">
    <source>
        <dbReference type="Proteomes" id="UP000607653"/>
    </source>
</evidence>
<protein>
    <submittedName>
        <fullName evidence="5">Uncharacterized protein</fullName>
    </submittedName>
</protein>